<sequence>MNARKRNVEKPKIATGGYTSSHGSQDRSEHFDSEHWNDNGLQSARELQDAFLRKEGVMLSKAWTAFRQKLPDCDKAAFARRAPSVADVIETVEDIGAEWECSRRKGKWGLAKGYFHKVAGGFNSHATLLELLPTGSEYVSLFSGATKSIMKASANHEKIAQGLGKALSEITHVVETCTRVCQLYNTEAIQMLIAKLYAHIFLFLKDAMSWYLDKQWKRVLHALREDFFDDFKDQIANISIIAGQVEHQARMGIAAEQRTTRVVVEKTQSTAVQTQAAVDDLRLFATGQARATAELVAQFQRIESKASEEGQRKELFIATHIMELLERQAEDWLEQKRAAVTTPDRSVRQLEDVPKRLLLGDAKVELKLPGRDEYLDASRDLENYILYHDIRGPHETAPSVSVDTGVSIRLQSFITNADETLLAIAGPTHLDQEGMSTTTKVAVSFVDFAEKTRLPVVSYFCQLPEGTERRSGLGREVQGLVSLVYSSFDS</sequence>
<feature type="compositionally biased region" description="Basic and acidic residues" evidence="1">
    <location>
        <begin position="1"/>
        <end position="12"/>
    </location>
</feature>
<protein>
    <recommendedName>
        <fullName evidence="2">DUF7708 domain-containing protein</fullName>
    </recommendedName>
</protein>
<accession>A0A1V8TQ98</accession>
<dbReference type="STRING" id="1507870.A0A1V8TQ98"/>
<comment type="caution">
    <text evidence="3">The sequence shown here is derived from an EMBL/GenBank/DDBJ whole genome shotgun (WGS) entry which is preliminary data.</text>
</comment>
<dbReference type="InterPro" id="IPR056125">
    <property type="entry name" value="DUF7708"/>
</dbReference>
<evidence type="ECO:0000313" key="4">
    <source>
        <dbReference type="Proteomes" id="UP000192596"/>
    </source>
</evidence>
<dbReference type="InParanoid" id="A0A1V8TQ98"/>
<gene>
    <name evidence="3" type="ORF">B0A48_01712</name>
</gene>
<dbReference type="OrthoDB" id="4840035at2759"/>
<feature type="region of interest" description="Disordered" evidence="1">
    <location>
        <begin position="1"/>
        <end position="37"/>
    </location>
</feature>
<keyword evidence="4" id="KW-1185">Reference proteome</keyword>
<evidence type="ECO:0000313" key="3">
    <source>
        <dbReference type="EMBL" id="OQO13484.1"/>
    </source>
</evidence>
<reference evidence="4" key="1">
    <citation type="submission" date="2017-03" db="EMBL/GenBank/DDBJ databases">
        <title>Genomes of endolithic fungi from Antarctica.</title>
        <authorList>
            <person name="Coleine C."/>
            <person name="Masonjones S."/>
            <person name="Stajich J.E."/>
        </authorList>
    </citation>
    <scope>NUCLEOTIDE SEQUENCE [LARGE SCALE GENOMIC DNA]</scope>
    <source>
        <strain evidence="4">CCFEE 5527</strain>
    </source>
</reference>
<feature type="domain" description="DUF7708" evidence="2">
    <location>
        <begin position="125"/>
        <end position="257"/>
    </location>
</feature>
<evidence type="ECO:0000256" key="1">
    <source>
        <dbReference type="SAM" id="MobiDB-lite"/>
    </source>
</evidence>
<dbReference type="EMBL" id="NAJO01000003">
    <property type="protein sequence ID" value="OQO13484.1"/>
    <property type="molecule type" value="Genomic_DNA"/>
</dbReference>
<dbReference type="AlphaFoldDB" id="A0A1V8TQ98"/>
<proteinExistence type="predicted"/>
<organism evidence="3 4">
    <name type="scientific">Cryoendolithus antarcticus</name>
    <dbReference type="NCBI Taxonomy" id="1507870"/>
    <lineage>
        <taxon>Eukaryota</taxon>
        <taxon>Fungi</taxon>
        <taxon>Dikarya</taxon>
        <taxon>Ascomycota</taxon>
        <taxon>Pezizomycotina</taxon>
        <taxon>Dothideomycetes</taxon>
        <taxon>Dothideomycetidae</taxon>
        <taxon>Cladosporiales</taxon>
        <taxon>Cladosporiaceae</taxon>
        <taxon>Cryoendolithus</taxon>
    </lineage>
</organism>
<name>A0A1V8TQ98_9PEZI</name>
<evidence type="ECO:0000259" key="2">
    <source>
        <dbReference type="Pfam" id="PF24809"/>
    </source>
</evidence>
<dbReference type="Proteomes" id="UP000192596">
    <property type="component" value="Unassembled WGS sequence"/>
</dbReference>
<feature type="compositionally biased region" description="Basic and acidic residues" evidence="1">
    <location>
        <begin position="24"/>
        <end position="37"/>
    </location>
</feature>
<dbReference type="Pfam" id="PF24809">
    <property type="entry name" value="DUF7708"/>
    <property type="match status" value="1"/>
</dbReference>